<feature type="transmembrane region" description="Helical" evidence="1">
    <location>
        <begin position="49"/>
        <end position="69"/>
    </location>
</feature>
<evidence type="ECO:0000313" key="4">
    <source>
        <dbReference type="Proteomes" id="UP001152797"/>
    </source>
</evidence>
<dbReference type="EMBL" id="CAMXCT020002691">
    <property type="protein sequence ID" value="CAL1153252.1"/>
    <property type="molecule type" value="Genomic_DNA"/>
</dbReference>
<reference evidence="3 4" key="2">
    <citation type="submission" date="2024-05" db="EMBL/GenBank/DDBJ databases">
        <authorList>
            <person name="Chen Y."/>
            <person name="Shah S."/>
            <person name="Dougan E. K."/>
            <person name="Thang M."/>
            <person name="Chan C."/>
        </authorList>
    </citation>
    <scope>NUCLEOTIDE SEQUENCE [LARGE SCALE GENOMIC DNA]</scope>
</reference>
<keyword evidence="1" id="KW-0812">Transmembrane</keyword>
<gene>
    <name evidence="2" type="ORF">C1SCF055_LOCUS26042</name>
</gene>
<evidence type="ECO:0000313" key="3">
    <source>
        <dbReference type="EMBL" id="CAL4787189.1"/>
    </source>
</evidence>
<dbReference type="AlphaFoldDB" id="A0A9P1G7A5"/>
<feature type="transmembrane region" description="Helical" evidence="1">
    <location>
        <begin position="286"/>
        <end position="311"/>
    </location>
</feature>
<evidence type="ECO:0000256" key="1">
    <source>
        <dbReference type="SAM" id="Phobius"/>
    </source>
</evidence>
<dbReference type="EMBL" id="CAMXCT010002691">
    <property type="protein sequence ID" value="CAI3999877.1"/>
    <property type="molecule type" value="Genomic_DNA"/>
</dbReference>
<keyword evidence="1" id="KW-1133">Transmembrane helix</keyword>
<feature type="non-terminal residue" evidence="2">
    <location>
        <position position="488"/>
    </location>
</feature>
<keyword evidence="4" id="KW-1185">Reference proteome</keyword>
<keyword evidence="1" id="KW-0472">Membrane</keyword>
<reference evidence="2" key="1">
    <citation type="submission" date="2022-10" db="EMBL/GenBank/DDBJ databases">
        <authorList>
            <person name="Chen Y."/>
            <person name="Dougan E. K."/>
            <person name="Chan C."/>
            <person name="Rhodes N."/>
            <person name="Thang M."/>
        </authorList>
    </citation>
    <scope>NUCLEOTIDE SEQUENCE</scope>
</reference>
<protein>
    <submittedName>
        <fullName evidence="2">Uncharacterized protein</fullName>
    </submittedName>
</protein>
<dbReference type="EMBL" id="CAMXCT030002691">
    <property type="protein sequence ID" value="CAL4787189.1"/>
    <property type="molecule type" value="Genomic_DNA"/>
</dbReference>
<name>A0A9P1G7A5_9DINO</name>
<feature type="transmembrane region" description="Helical" evidence="1">
    <location>
        <begin position="85"/>
        <end position="105"/>
    </location>
</feature>
<evidence type="ECO:0000313" key="2">
    <source>
        <dbReference type="EMBL" id="CAI3999877.1"/>
    </source>
</evidence>
<dbReference type="Proteomes" id="UP001152797">
    <property type="component" value="Unassembled WGS sequence"/>
</dbReference>
<accession>A0A9P1G7A5</accession>
<sequence length="488" mass="54851">EKKRKRNQTQGIILGANFDGVAGRVMVRSNSKPLGFDTSDPFTAYHDRLAQRTAFILTIALLAGAFISVEQPRNSRLYRLHCSKVLLQLGCVISHVAFCCYGSAFHKPSKWLHNKPWLCELESKGSYNQSKGHFKIEGSFTKSSVEVFRSMCKPSCEAVYGVCPKPGDAVAAFSAAYPRALVSRMASGLLAAKSGQLHPESSLSDCAIFAKLVCWILIQFRCHHRKNRIHLVSGSKPLDLSVGFADVTADRMKRCLTAFEAWIDRKWQIHEPGSCRSVIPAVVLRAAVCLACLWNWSCWAALVLLGFGAMLHPSEMMALERRDLIFPKDVCYDSASLFLRIRDPKTARFARRQHGRIDDEVVIRVAFQAFGGLPPAERLFHGSMPTFRQQWNCIMQHSGVPPRTPNLSMVLLLAFCDVNWVAWRGRWSRVRTLEYYLQEVAAYVLMHTLSPQAKERIDLLFRAAWSVLVSAFSLQSSVEGAERSGFDF</sequence>
<dbReference type="OrthoDB" id="445327at2759"/>
<organism evidence="2">
    <name type="scientific">Cladocopium goreaui</name>
    <dbReference type="NCBI Taxonomy" id="2562237"/>
    <lineage>
        <taxon>Eukaryota</taxon>
        <taxon>Sar</taxon>
        <taxon>Alveolata</taxon>
        <taxon>Dinophyceae</taxon>
        <taxon>Suessiales</taxon>
        <taxon>Symbiodiniaceae</taxon>
        <taxon>Cladocopium</taxon>
    </lineage>
</organism>
<comment type="caution">
    <text evidence="2">The sequence shown here is derived from an EMBL/GenBank/DDBJ whole genome shotgun (WGS) entry which is preliminary data.</text>
</comment>
<proteinExistence type="predicted"/>